<dbReference type="Pfam" id="PF12704">
    <property type="entry name" value="MacB_PCD"/>
    <property type="match status" value="2"/>
</dbReference>
<evidence type="ECO:0000313" key="10">
    <source>
        <dbReference type="EMBL" id="SPE22607.1"/>
    </source>
</evidence>
<keyword evidence="4 7" id="KW-1133">Transmembrane helix</keyword>
<feature type="transmembrane region" description="Helical" evidence="7">
    <location>
        <begin position="329"/>
        <end position="353"/>
    </location>
</feature>
<dbReference type="InterPro" id="IPR025857">
    <property type="entry name" value="MacB_PCD"/>
</dbReference>
<proteinExistence type="inferred from homology"/>
<feature type="transmembrane region" description="Helical" evidence="7">
    <location>
        <begin position="373"/>
        <end position="396"/>
    </location>
</feature>
<dbReference type="Proteomes" id="UP000239735">
    <property type="component" value="Unassembled WGS sequence"/>
</dbReference>
<feature type="domain" description="ABC3 transporter permease C-terminal" evidence="8">
    <location>
        <begin position="280"/>
        <end position="401"/>
    </location>
</feature>
<feature type="transmembrane region" description="Helical" evidence="7">
    <location>
        <begin position="708"/>
        <end position="732"/>
    </location>
</feature>
<evidence type="ECO:0000256" key="5">
    <source>
        <dbReference type="ARBA" id="ARBA00023136"/>
    </source>
</evidence>
<dbReference type="GO" id="GO:0022857">
    <property type="term" value="F:transmembrane transporter activity"/>
    <property type="evidence" value="ECO:0007669"/>
    <property type="project" value="TreeGrafter"/>
</dbReference>
<feature type="domain" description="MacB-like periplasmic core" evidence="9">
    <location>
        <begin position="483"/>
        <end position="662"/>
    </location>
</feature>
<comment type="similarity">
    <text evidence="6">Belongs to the ABC-4 integral membrane protein family.</text>
</comment>
<dbReference type="AlphaFoldDB" id="A0A2N9LH72"/>
<dbReference type="PANTHER" id="PTHR30572:SF4">
    <property type="entry name" value="ABC TRANSPORTER PERMEASE YTRF"/>
    <property type="match status" value="1"/>
</dbReference>
<feature type="transmembrane region" description="Helical" evidence="7">
    <location>
        <begin position="424"/>
        <end position="448"/>
    </location>
</feature>
<feature type="transmembrane region" description="Helical" evidence="7">
    <location>
        <begin position="21"/>
        <end position="43"/>
    </location>
</feature>
<gene>
    <name evidence="10" type="ORF">SBA5_350004</name>
</gene>
<dbReference type="NCBIfam" id="TIGR03434">
    <property type="entry name" value="ADOP"/>
    <property type="match status" value="1"/>
</dbReference>
<protein>
    <submittedName>
        <fullName evidence="10">Permease</fullName>
    </submittedName>
</protein>
<keyword evidence="3 7" id="KW-0812">Transmembrane</keyword>
<evidence type="ECO:0000256" key="4">
    <source>
        <dbReference type="ARBA" id="ARBA00022989"/>
    </source>
</evidence>
<evidence type="ECO:0000256" key="6">
    <source>
        <dbReference type="ARBA" id="ARBA00038076"/>
    </source>
</evidence>
<evidence type="ECO:0000256" key="7">
    <source>
        <dbReference type="SAM" id="Phobius"/>
    </source>
</evidence>
<evidence type="ECO:0000256" key="1">
    <source>
        <dbReference type="ARBA" id="ARBA00004651"/>
    </source>
</evidence>
<dbReference type="Pfam" id="PF02687">
    <property type="entry name" value="FtsX"/>
    <property type="match status" value="2"/>
</dbReference>
<comment type="subcellular location">
    <subcellularLocation>
        <location evidence="1">Cell membrane</location>
        <topology evidence="1">Multi-pass membrane protein</topology>
    </subcellularLocation>
</comment>
<dbReference type="OrthoDB" id="100628at2"/>
<evidence type="ECO:0000313" key="11">
    <source>
        <dbReference type="Proteomes" id="UP000239735"/>
    </source>
</evidence>
<reference evidence="11" key="1">
    <citation type="submission" date="2018-02" db="EMBL/GenBank/DDBJ databases">
        <authorList>
            <person name="Hausmann B."/>
        </authorList>
    </citation>
    <scope>NUCLEOTIDE SEQUENCE [LARGE SCALE GENOMIC DNA]</scope>
    <source>
        <strain evidence="11">Peat soil MAG SbA5</strain>
    </source>
</reference>
<feature type="domain" description="ABC3 transporter permease C-terminal" evidence="8">
    <location>
        <begin position="711"/>
        <end position="824"/>
    </location>
</feature>
<name>A0A2N9LH72_9BACT</name>
<feature type="domain" description="MacB-like periplasmic core" evidence="9">
    <location>
        <begin position="22"/>
        <end position="239"/>
    </location>
</feature>
<evidence type="ECO:0000259" key="9">
    <source>
        <dbReference type="Pfam" id="PF12704"/>
    </source>
</evidence>
<accession>A0A2N9LH72</accession>
<dbReference type="InterPro" id="IPR050250">
    <property type="entry name" value="Macrolide_Exporter_MacB"/>
</dbReference>
<dbReference type="PANTHER" id="PTHR30572">
    <property type="entry name" value="MEMBRANE COMPONENT OF TRANSPORTER-RELATED"/>
    <property type="match status" value="1"/>
</dbReference>
<evidence type="ECO:0000259" key="8">
    <source>
        <dbReference type="Pfam" id="PF02687"/>
    </source>
</evidence>
<feature type="transmembrane region" description="Helical" evidence="7">
    <location>
        <begin position="275"/>
        <end position="297"/>
    </location>
</feature>
<dbReference type="GO" id="GO:0005886">
    <property type="term" value="C:plasma membrane"/>
    <property type="evidence" value="ECO:0007669"/>
    <property type="project" value="UniProtKB-SubCell"/>
</dbReference>
<sequence length="831" mass="89853">MSFLKQDVSYAVRQLRKSPGFTIAAVVTLAFGIGANTAFFGVINATLFRPLPYPEPNRLVYMSEQTTKSGGLMPVSYPDFVDWKLRQTSFSALTIYRTGTSVNLKTNSGTERMSTVMVDHDFLNVLGFHPALGRDLTADDDRSGSPLVVLLTNSAWTSHFNADPRMVGQAVDVDGKSATIVGVLPAAFSFFADAELVMPLGPFVEGMYMQARASHSNARVLGRLKPGATLLSATSEMNAIASHLAEQYPKSNSGLGVALVDLHQQLTGVARQRQLLLMGAVGMVLLIVCVNIATLYLSRSCAREREMAIRAALGADRPRLVRQVIVESLLLAAVGGTAGLFLAFALSIALRSLVPVQLLQLNAGSAPLMDFRVLAFTLAVTLLTGFGFGMVPAWLLSRTNPNRVLKDRSASDVSVRGRFKALDLLVVVQVGSAALLLITAGLVLRSLWSLTSRPLGYDPENLLSLRLASPGARMGGSLLRIGAFYQDAADRLAQLPGVQSAAVTSNLAFGFNDSHNQFRPLDRPAPSPNDYPSSSERIVSADYFRTMGIPLLQGRVFNDEEQRPSLPSAAPSMNEAIAALRGLPIDIVVTRSFAQHYWPNQNPVGKQILLGPPDIGIAHCTVIGVVGDSTQDSLSQTNHEEFYISLRQFPFFPEYSLVVRTRQTPSALIQSVRTQMLQMTTTELAYDVRPLDSRIAASISGQSFQSKLIGSFAALALVLAFFGLYGVLAFNVGRRTREIGIRMALGAPKKSVVGNVFFRGFTMVVPGLAIGSAGAWMLGRYLQNQLFEISANDPRTYAAALLTMLLAAFFACWLPARRAATVDPLVALRDE</sequence>
<dbReference type="InterPro" id="IPR017800">
    <property type="entry name" value="ADOP"/>
</dbReference>
<organism evidence="10 11">
    <name type="scientific">Candidatus Sulfuritelmatomonas gaucii</name>
    <dbReference type="NCBI Taxonomy" id="2043161"/>
    <lineage>
        <taxon>Bacteria</taxon>
        <taxon>Pseudomonadati</taxon>
        <taxon>Acidobacteriota</taxon>
        <taxon>Terriglobia</taxon>
        <taxon>Terriglobales</taxon>
        <taxon>Acidobacteriaceae</taxon>
        <taxon>Candidatus Sulfuritelmatomonas</taxon>
    </lineage>
</organism>
<evidence type="ECO:0000256" key="3">
    <source>
        <dbReference type="ARBA" id="ARBA00022692"/>
    </source>
</evidence>
<keyword evidence="5 7" id="KW-0472">Membrane</keyword>
<feature type="transmembrane region" description="Helical" evidence="7">
    <location>
        <begin position="797"/>
        <end position="816"/>
    </location>
</feature>
<dbReference type="EMBL" id="OKRB01000092">
    <property type="protein sequence ID" value="SPE22607.1"/>
    <property type="molecule type" value="Genomic_DNA"/>
</dbReference>
<evidence type="ECO:0000256" key="2">
    <source>
        <dbReference type="ARBA" id="ARBA00022475"/>
    </source>
</evidence>
<dbReference type="InterPro" id="IPR003838">
    <property type="entry name" value="ABC3_permease_C"/>
</dbReference>
<feature type="transmembrane region" description="Helical" evidence="7">
    <location>
        <begin position="752"/>
        <end position="777"/>
    </location>
</feature>
<keyword evidence="2" id="KW-1003">Cell membrane</keyword>